<sequence>NDELEQQLNELRDIVSDVAAERATTNFYDILRFMPITNMFVDVFGMSQKHLIHLLL</sequence>
<protein>
    <submittedName>
        <fullName evidence="1">Uncharacterized protein</fullName>
    </submittedName>
</protein>
<organism evidence="1 2">
    <name type="scientific">Rotaria magnacalcarata</name>
    <dbReference type="NCBI Taxonomy" id="392030"/>
    <lineage>
        <taxon>Eukaryota</taxon>
        <taxon>Metazoa</taxon>
        <taxon>Spiralia</taxon>
        <taxon>Gnathifera</taxon>
        <taxon>Rotifera</taxon>
        <taxon>Eurotatoria</taxon>
        <taxon>Bdelloidea</taxon>
        <taxon>Philodinida</taxon>
        <taxon>Philodinidae</taxon>
        <taxon>Rotaria</taxon>
    </lineage>
</organism>
<dbReference type="AlphaFoldDB" id="A0A8S2XLM9"/>
<comment type="caution">
    <text evidence="1">The sequence shown here is derived from an EMBL/GenBank/DDBJ whole genome shotgun (WGS) entry which is preliminary data.</text>
</comment>
<reference evidence="1" key="1">
    <citation type="submission" date="2021-02" db="EMBL/GenBank/DDBJ databases">
        <authorList>
            <person name="Nowell W R."/>
        </authorList>
    </citation>
    <scope>NUCLEOTIDE SEQUENCE</scope>
</reference>
<accession>A0A8S2XLM9</accession>
<dbReference type="EMBL" id="CAJOBI010081716">
    <property type="protein sequence ID" value="CAF4500987.1"/>
    <property type="molecule type" value="Genomic_DNA"/>
</dbReference>
<proteinExistence type="predicted"/>
<feature type="non-terminal residue" evidence="1">
    <location>
        <position position="1"/>
    </location>
</feature>
<evidence type="ECO:0000313" key="2">
    <source>
        <dbReference type="Proteomes" id="UP000676336"/>
    </source>
</evidence>
<gene>
    <name evidence="1" type="ORF">SMN809_LOCUS34911</name>
</gene>
<evidence type="ECO:0000313" key="1">
    <source>
        <dbReference type="EMBL" id="CAF4500987.1"/>
    </source>
</evidence>
<dbReference type="Proteomes" id="UP000676336">
    <property type="component" value="Unassembled WGS sequence"/>
</dbReference>
<name>A0A8S2XLM9_9BILA</name>